<dbReference type="Gene3D" id="2.40.440.10">
    <property type="entry name" value="L,D-transpeptidase catalytic domain-like"/>
    <property type="match status" value="1"/>
</dbReference>
<dbReference type="RefSeq" id="WP_377471094.1">
    <property type="nucleotide sequence ID" value="NZ_JBHLWN010000062.1"/>
</dbReference>
<evidence type="ECO:0000259" key="11">
    <source>
        <dbReference type="PROSITE" id="PS52029"/>
    </source>
</evidence>
<keyword evidence="8 9" id="KW-0961">Cell wall biogenesis/degradation</keyword>
<evidence type="ECO:0000256" key="1">
    <source>
        <dbReference type="ARBA" id="ARBA00004752"/>
    </source>
</evidence>
<dbReference type="InterPro" id="IPR038063">
    <property type="entry name" value="Transpep_catalytic_dom"/>
</dbReference>
<organism evidence="12 13">
    <name type="scientific">Paenibacillus chartarius</name>
    <dbReference type="NCBI Taxonomy" id="747481"/>
    <lineage>
        <taxon>Bacteria</taxon>
        <taxon>Bacillati</taxon>
        <taxon>Bacillota</taxon>
        <taxon>Bacilli</taxon>
        <taxon>Bacillales</taxon>
        <taxon>Paenibacillaceae</taxon>
        <taxon>Paenibacillus</taxon>
    </lineage>
</organism>
<feature type="region of interest" description="Disordered" evidence="10">
    <location>
        <begin position="489"/>
        <end position="542"/>
    </location>
</feature>
<reference evidence="12 13" key="1">
    <citation type="submission" date="2024-09" db="EMBL/GenBank/DDBJ databases">
        <authorList>
            <person name="Sun Q."/>
            <person name="Mori K."/>
        </authorList>
    </citation>
    <scope>NUCLEOTIDE SEQUENCE [LARGE SCALE GENOMIC DNA]</scope>
    <source>
        <strain evidence="12 13">CCM 7759</strain>
    </source>
</reference>
<evidence type="ECO:0000256" key="9">
    <source>
        <dbReference type="PROSITE-ProRule" id="PRU01373"/>
    </source>
</evidence>
<evidence type="ECO:0000256" key="10">
    <source>
        <dbReference type="SAM" id="MobiDB-lite"/>
    </source>
</evidence>
<name>A0ABV6DM96_9BACL</name>
<evidence type="ECO:0000256" key="5">
    <source>
        <dbReference type="ARBA" id="ARBA00022801"/>
    </source>
</evidence>
<keyword evidence="12" id="KW-0012">Acyltransferase</keyword>
<keyword evidence="5" id="KW-0378">Hydrolase</keyword>
<evidence type="ECO:0000256" key="3">
    <source>
        <dbReference type="ARBA" id="ARBA00022676"/>
    </source>
</evidence>
<keyword evidence="4 12" id="KW-0808">Transferase</keyword>
<comment type="pathway">
    <text evidence="1 9">Cell wall biogenesis; peptidoglycan biosynthesis.</text>
</comment>
<gene>
    <name evidence="12" type="ORF">ACFFK0_15125</name>
</gene>
<evidence type="ECO:0000256" key="6">
    <source>
        <dbReference type="ARBA" id="ARBA00022960"/>
    </source>
</evidence>
<dbReference type="InterPro" id="IPR050979">
    <property type="entry name" value="LD-transpeptidase"/>
</dbReference>
<dbReference type="Pfam" id="PF03734">
    <property type="entry name" value="YkuD"/>
    <property type="match status" value="1"/>
</dbReference>
<keyword evidence="6 9" id="KW-0133">Cell shape</keyword>
<sequence length="542" mass="55757">MEGKPIERKGTDQQVKQFFDRSQIDDPLYLKQFLREHPDQKMAWYLLGREYAAQGKEGKAAYCFAQAGEVYEAFEKRKPDVDLERLKREMTDAQAAERAGGSRAKPQAAAPAQQRRRRRTALLGAGLAALLLFSASASDAEPGAGAAEADRRGADGGAAAAPAQPAAAAPGAAGGAGQPGGPAPGTAGAGQPPAVLYAAPGEAGAGSGAAAAQAMALLAAGSGGEAIAAAGAASPDGQWVYWHVPAKLLFRLGAADETGVRTARPLDPAACACEVVGADAARAVVDAWASAQEQDAVLRSAIAAYTQRYGTAPQQPEQLARPYPDNLLPGVTPEMQARFPIIVQAGSTAVPAAGTAAEPPASSASAKAPPGAQLPPLSEPLRIVVDKKQHRLALLSGNRIVRLYPVGLGGDKTPDGEFTISEKVRNPNNKSNGDFGSRGMTLSDTLYAIHGTNKPSSIGQDESLGCVRMLQADVEELYDMVPHGTKVTIGSGLLPEDAPLSGSGTGSAGGGGNPGNGKGKPAFRLPLQTNDSNPNKVYQWLD</sequence>
<protein>
    <submittedName>
        <fullName evidence="12">L,D-transpeptidase</fullName>
        <ecNumber evidence="12">2.3.2.-</ecNumber>
    </submittedName>
</protein>
<accession>A0ABV6DM96</accession>
<comment type="similarity">
    <text evidence="2">Belongs to the YkuD family.</text>
</comment>
<feature type="active site" description="Nucleophile" evidence="9">
    <location>
        <position position="466"/>
    </location>
</feature>
<dbReference type="InterPro" id="IPR005490">
    <property type="entry name" value="LD_TPept_cat_dom"/>
</dbReference>
<evidence type="ECO:0000256" key="7">
    <source>
        <dbReference type="ARBA" id="ARBA00022984"/>
    </source>
</evidence>
<keyword evidence="13" id="KW-1185">Reference proteome</keyword>
<keyword evidence="7 9" id="KW-0573">Peptidoglycan synthesis</keyword>
<feature type="region of interest" description="Disordered" evidence="10">
    <location>
        <begin position="92"/>
        <end position="117"/>
    </location>
</feature>
<feature type="active site" description="Proton donor/acceptor" evidence="9">
    <location>
        <position position="450"/>
    </location>
</feature>
<dbReference type="PROSITE" id="PS52029">
    <property type="entry name" value="LD_TPASE"/>
    <property type="match status" value="1"/>
</dbReference>
<proteinExistence type="inferred from homology"/>
<evidence type="ECO:0000256" key="4">
    <source>
        <dbReference type="ARBA" id="ARBA00022679"/>
    </source>
</evidence>
<dbReference type="CDD" id="cd16913">
    <property type="entry name" value="YkuD_like"/>
    <property type="match status" value="1"/>
</dbReference>
<dbReference type="PANTHER" id="PTHR30582:SF24">
    <property type="entry name" value="L,D-TRANSPEPTIDASE ERFK_SRFK-RELATED"/>
    <property type="match status" value="1"/>
</dbReference>
<dbReference type="Proteomes" id="UP001589776">
    <property type="component" value="Unassembled WGS sequence"/>
</dbReference>
<feature type="compositionally biased region" description="Gly residues" evidence="10">
    <location>
        <begin position="503"/>
        <end position="518"/>
    </location>
</feature>
<feature type="compositionally biased region" description="Polar residues" evidence="10">
    <location>
        <begin position="426"/>
        <end position="439"/>
    </location>
</feature>
<feature type="region of interest" description="Disordered" evidence="10">
    <location>
        <begin position="353"/>
        <end position="375"/>
    </location>
</feature>
<evidence type="ECO:0000313" key="13">
    <source>
        <dbReference type="Proteomes" id="UP001589776"/>
    </source>
</evidence>
<feature type="region of interest" description="Disordered" evidence="10">
    <location>
        <begin position="141"/>
        <end position="188"/>
    </location>
</feature>
<dbReference type="EMBL" id="JBHLWN010000062">
    <property type="protein sequence ID" value="MFC0213763.1"/>
    <property type="molecule type" value="Genomic_DNA"/>
</dbReference>
<comment type="caution">
    <text evidence="12">The sequence shown here is derived from an EMBL/GenBank/DDBJ whole genome shotgun (WGS) entry which is preliminary data.</text>
</comment>
<evidence type="ECO:0000256" key="2">
    <source>
        <dbReference type="ARBA" id="ARBA00005992"/>
    </source>
</evidence>
<evidence type="ECO:0000313" key="12">
    <source>
        <dbReference type="EMBL" id="MFC0213763.1"/>
    </source>
</evidence>
<feature type="compositionally biased region" description="Low complexity" evidence="10">
    <location>
        <begin position="353"/>
        <end position="371"/>
    </location>
</feature>
<dbReference type="EC" id="2.3.2.-" evidence="12"/>
<dbReference type="PANTHER" id="PTHR30582">
    <property type="entry name" value="L,D-TRANSPEPTIDASE"/>
    <property type="match status" value="1"/>
</dbReference>
<feature type="domain" description="L,D-TPase catalytic" evidence="11">
    <location>
        <begin position="381"/>
        <end position="490"/>
    </location>
</feature>
<keyword evidence="3" id="KW-0328">Glycosyltransferase</keyword>
<feature type="compositionally biased region" description="Low complexity" evidence="10">
    <location>
        <begin position="157"/>
        <end position="171"/>
    </location>
</feature>
<feature type="region of interest" description="Disordered" evidence="10">
    <location>
        <begin position="419"/>
        <end position="439"/>
    </location>
</feature>
<dbReference type="SUPFAM" id="SSF141523">
    <property type="entry name" value="L,D-transpeptidase catalytic domain-like"/>
    <property type="match status" value="1"/>
</dbReference>
<feature type="compositionally biased region" description="Polar residues" evidence="10">
    <location>
        <begin position="527"/>
        <end position="536"/>
    </location>
</feature>
<dbReference type="GO" id="GO:0016746">
    <property type="term" value="F:acyltransferase activity"/>
    <property type="evidence" value="ECO:0007669"/>
    <property type="project" value="UniProtKB-KW"/>
</dbReference>
<evidence type="ECO:0000256" key="8">
    <source>
        <dbReference type="ARBA" id="ARBA00023316"/>
    </source>
</evidence>
<feature type="compositionally biased region" description="Low complexity" evidence="10">
    <location>
        <begin position="101"/>
        <end position="113"/>
    </location>
</feature>